<keyword evidence="3" id="KW-1185">Reference proteome</keyword>
<accession>A0ABU0EMH5</accession>
<evidence type="ECO:0000256" key="1">
    <source>
        <dbReference type="SAM" id="MobiDB-lite"/>
    </source>
</evidence>
<dbReference type="Proteomes" id="UP001229651">
    <property type="component" value="Unassembled WGS sequence"/>
</dbReference>
<gene>
    <name evidence="2" type="ORF">FB470_000461</name>
</gene>
<name>A0ABU0EMH5_9PSEU</name>
<reference evidence="2 3" key="1">
    <citation type="submission" date="2023-07" db="EMBL/GenBank/DDBJ databases">
        <title>Sequencing the genomes of 1000 actinobacteria strains.</title>
        <authorList>
            <person name="Klenk H.-P."/>
        </authorList>
    </citation>
    <scope>NUCLEOTIDE SEQUENCE [LARGE SCALE GENOMIC DNA]</scope>
    <source>
        <strain evidence="2 3">DSM 45805</strain>
    </source>
</reference>
<feature type="region of interest" description="Disordered" evidence="1">
    <location>
        <begin position="66"/>
        <end position="85"/>
    </location>
</feature>
<dbReference type="EMBL" id="JAUSUT010000001">
    <property type="protein sequence ID" value="MDQ0376467.1"/>
    <property type="molecule type" value="Genomic_DNA"/>
</dbReference>
<evidence type="ECO:0000313" key="3">
    <source>
        <dbReference type="Proteomes" id="UP001229651"/>
    </source>
</evidence>
<protein>
    <submittedName>
        <fullName evidence="2">Uncharacterized protein</fullName>
    </submittedName>
</protein>
<organism evidence="2 3">
    <name type="scientific">Amycolatopsis thermophila</name>
    <dbReference type="NCBI Taxonomy" id="206084"/>
    <lineage>
        <taxon>Bacteria</taxon>
        <taxon>Bacillati</taxon>
        <taxon>Actinomycetota</taxon>
        <taxon>Actinomycetes</taxon>
        <taxon>Pseudonocardiales</taxon>
        <taxon>Pseudonocardiaceae</taxon>
        <taxon>Amycolatopsis</taxon>
    </lineage>
</organism>
<evidence type="ECO:0000313" key="2">
    <source>
        <dbReference type="EMBL" id="MDQ0376467.1"/>
    </source>
</evidence>
<proteinExistence type="predicted"/>
<comment type="caution">
    <text evidence="2">The sequence shown here is derived from an EMBL/GenBank/DDBJ whole genome shotgun (WGS) entry which is preliminary data.</text>
</comment>
<dbReference type="RefSeq" id="WP_306988333.1">
    <property type="nucleotide sequence ID" value="NZ_JAUSUT010000001.1"/>
</dbReference>
<sequence>MSEKKITITLPECRPDSWPPLWVIRGERWARVVGGNLEIDGQDVGSMPAVQRYALGLALIASAYDEDLPPDPDAGWYDGQWRGDA</sequence>